<keyword evidence="6" id="KW-1185">Reference proteome</keyword>
<dbReference type="PANTHER" id="PTHR46910">
    <property type="entry name" value="TRANSCRIPTION FACTOR PDR1"/>
    <property type="match status" value="1"/>
</dbReference>
<comment type="caution">
    <text evidence="5">The sequence shown here is derived from an EMBL/GenBank/DDBJ whole genome shotgun (WGS) entry which is preliminary data.</text>
</comment>
<dbReference type="EMBL" id="JARKIE010000408">
    <property type="protein sequence ID" value="KAJ7643219.1"/>
    <property type="molecule type" value="Genomic_DNA"/>
</dbReference>
<dbReference type="GO" id="GO:0006351">
    <property type="term" value="P:DNA-templated transcription"/>
    <property type="evidence" value="ECO:0007669"/>
    <property type="project" value="InterPro"/>
</dbReference>
<evidence type="ECO:0000259" key="4">
    <source>
        <dbReference type="SMART" id="SM00906"/>
    </source>
</evidence>
<dbReference type="CDD" id="cd00067">
    <property type="entry name" value="GAL4"/>
    <property type="match status" value="1"/>
</dbReference>
<evidence type="ECO:0000313" key="6">
    <source>
        <dbReference type="Proteomes" id="UP001221757"/>
    </source>
</evidence>
<dbReference type="SMART" id="SM00066">
    <property type="entry name" value="GAL4"/>
    <property type="match status" value="1"/>
</dbReference>
<evidence type="ECO:0000256" key="1">
    <source>
        <dbReference type="ARBA" id="ARBA00022723"/>
    </source>
</evidence>
<dbReference type="CDD" id="cd12148">
    <property type="entry name" value="fungal_TF_MHR"/>
    <property type="match status" value="1"/>
</dbReference>
<dbReference type="Gene3D" id="4.10.240.10">
    <property type="entry name" value="Zn(2)-C6 fungal-type DNA-binding domain"/>
    <property type="match status" value="1"/>
</dbReference>
<proteinExistence type="predicted"/>
<keyword evidence="1" id="KW-0479">Metal-binding</keyword>
<dbReference type="GO" id="GO:0008270">
    <property type="term" value="F:zinc ion binding"/>
    <property type="evidence" value="ECO:0007669"/>
    <property type="project" value="InterPro"/>
</dbReference>
<name>A0AAD7C9U3_MYCRO</name>
<dbReference type="InterPro" id="IPR001138">
    <property type="entry name" value="Zn2Cys6_DnaBD"/>
</dbReference>
<keyword evidence="2" id="KW-0539">Nucleus</keyword>
<gene>
    <name evidence="5" type="ORF">B0H17DRAFT_959866</name>
</gene>
<dbReference type="InterPro" id="IPR007219">
    <property type="entry name" value="XnlR_reg_dom"/>
</dbReference>
<evidence type="ECO:0000313" key="5">
    <source>
        <dbReference type="EMBL" id="KAJ7643219.1"/>
    </source>
</evidence>
<evidence type="ECO:0000259" key="3">
    <source>
        <dbReference type="SMART" id="SM00066"/>
    </source>
</evidence>
<dbReference type="InterPro" id="IPR036864">
    <property type="entry name" value="Zn2-C6_fun-type_DNA-bd_sf"/>
</dbReference>
<feature type="domain" description="Xylanolytic transcriptional activator regulatory" evidence="4">
    <location>
        <begin position="310"/>
        <end position="383"/>
    </location>
</feature>
<accession>A0AAD7C9U3</accession>
<dbReference type="Proteomes" id="UP001221757">
    <property type="component" value="Unassembled WGS sequence"/>
</dbReference>
<feature type="domain" description="Zn(2)-C6 fungal-type" evidence="3">
    <location>
        <begin position="16"/>
        <end position="61"/>
    </location>
</feature>
<reference evidence="5" key="1">
    <citation type="submission" date="2023-03" db="EMBL/GenBank/DDBJ databases">
        <title>Massive genome expansion in bonnet fungi (Mycena s.s.) driven by repeated elements and novel gene families across ecological guilds.</title>
        <authorList>
            <consortium name="Lawrence Berkeley National Laboratory"/>
            <person name="Harder C.B."/>
            <person name="Miyauchi S."/>
            <person name="Viragh M."/>
            <person name="Kuo A."/>
            <person name="Thoen E."/>
            <person name="Andreopoulos B."/>
            <person name="Lu D."/>
            <person name="Skrede I."/>
            <person name="Drula E."/>
            <person name="Henrissat B."/>
            <person name="Morin E."/>
            <person name="Kohler A."/>
            <person name="Barry K."/>
            <person name="LaButti K."/>
            <person name="Morin E."/>
            <person name="Salamov A."/>
            <person name="Lipzen A."/>
            <person name="Mereny Z."/>
            <person name="Hegedus B."/>
            <person name="Baldrian P."/>
            <person name="Stursova M."/>
            <person name="Weitz H."/>
            <person name="Taylor A."/>
            <person name="Grigoriev I.V."/>
            <person name="Nagy L.G."/>
            <person name="Martin F."/>
            <person name="Kauserud H."/>
        </authorList>
    </citation>
    <scope>NUCLEOTIDE SEQUENCE</scope>
    <source>
        <strain evidence="5">CBHHK067</strain>
    </source>
</reference>
<dbReference type="InterPro" id="IPR050987">
    <property type="entry name" value="AtrR-like"/>
</dbReference>
<organism evidence="5 6">
    <name type="scientific">Mycena rosella</name>
    <name type="common">Pink bonnet</name>
    <name type="synonym">Agaricus rosellus</name>
    <dbReference type="NCBI Taxonomy" id="1033263"/>
    <lineage>
        <taxon>Eukaryota</taxon>
        <taxon>Fungi</taxon>
        <taxon>Dikarya</taxon>
        <taxon>Basidiomycota</taxon>
        <taxon>Agaricomycotina</taxon>
        <taxon>Agaricomycetes</taxon>
        <taxon>Agaricomycetidae</taxon>
        <taxon>Agaricales</taxon>
        <taxon>Marasmiineae</taxon>
        <taxon>Mycenaceae</taxon>
        <taxon>Mycena</taxon>
    </lineage>
</organism>
<dbReference type="GO" id="GO:0003677">
    <property type="term" value="F:DNA binding"/>
    <property type="evidence" value="ECO:0007669"/>
    <property type="project" value="InterPro"/>
</dbReference>
<dbReference type="AlphaFoldDB" id="A0AAD7C9U3"/>
<sequence length="653" mass="74325">MSSDEDHNVCVPAKRRRVQRACDACRIKKSDEVQNSGKKCSNCVENELDCTFGGAVAKRKSYVDVLEARLELTEQLLRKERVIIISNNDTSATSSVDPGIDLAALTIRSINAPPPAPQKDDLTHIDLAQELRGLSMNTHWDRFHGKASMALLARAAVHQRDACAHQAIQLKPRRMHYWTFDPTKDRRRHVGPYVFPEADLMFALVDNYFIHTNLYFPLLHRPTFERCIADKMHLRDESFGAVLLLVCAIGSRFSNDPRVCDPHDEPLRCGWKYFDQLPLAIDHLFVRPTLYHLQYYCGSPSYGFSTPNACWTLVGLGIRIAQEVGAHRANAASAAPTAESELWKRAFWVIVCYDRICSSMLGRPCTTQYEDFDVELPIECDDEFWETEDPAQAFKQPEGKPSQIAFFNCFVRLNNILAFSLKMLYSLNKTNNLLAARDEAWEEHIVAELDSALNAWVDAIPDHLRWDPDREEDNFFDQSALLYCTYYQVQMTIHRPFIPMVRKDASTALPSLAICTNAARSCSHVSDISTQRKNGTPVPVLLGATFTSALVLLLSIFSGKRIRLPPQLNSAMVEVHKCMASMRPCETRCARRRSLFRLAVLIRFRWQSAGLYWYALLWSAPRVPISSLGHDIRALWHPRTQSRRCACEDGARR</sequence>
<dbReference type="Pfam" id="PF04082">
    <property type="entry name" value="Fungal_trans"/>
    <property type="match status" value="1"/>
</dbReference>
<dbReference type="SMART" id="SM00906">
    <property type="entry name" value="Fungal_trans"/>
    <property type="match status" value="1"/>
</dbReference>
<dbReference type="PANTHER" id="PTHR46910:SF38">
    <property type="entry name" value="ZN(2)-C6 FUNGAL-TYPE DOMAIN-CONTAINING PROTEIN"/>
    <property type="match status" value="1"/>
</dbReference>
<evidence type="ECO:0000256" key="2">
    <source>
        <dbReference type="ARBA" id="ARBA00023242"/>
    </source>
</evidence>
<dbReference type="GO" id="GO:0000981">
    <property type="term" value="F:DNA-binding transcription factor activity, RNA polymerase II-specific"/>
    <property type="evidence" value="ECO:0007669"/>
    <property type="project" value="InterPro"/>
</dbReference>
<protein>
    <submittedName>
        <fullName evidence="5">Fungal-specific transcription factor domain-containing protein</fullName>
    </submittedName>
</protein>